<dbReference type="Gene3D" id="3.20.20.100">
    <property type="entry name" value="NADP-dependent oxidoreductase domain"/>
    <property type="match status" value="1"/>
</dbReference>
<dbReference type="PROSITE" id="PS00798">
    <property type="entry name" value="ALDOKETO_REDUCTASE_1"/>
    <property type="match status" value="1"/>
</dbReference>
<keyword evidence="6" id="KW-1185">Reference proteome</keyword>
<dbReference type="GO" id="GO:0016616">
    <property type="term" value="F:oxidoreductase activity, acting on the CH-OH group of donors, NAD or NADP as acceptor"/>
    <property type="evidence" value="ECO:0007669"/>
    <property type="project" value="UniProtKB-ARBA"/>
</dbReference>
<comment type="similarity">
    <text evidence="1">Belongs to the aldo/keto reductase family.</text>
</comment>
<name>W4QY65_HALA3</name>
<dbReference type="InterPro" id="IPR023210">
    <property type="entry name" value="NADP_OxRdtase_dom"/>
</dbReference>
<dbReference type="PRINTS" id="PR00069">
    <property type="entry name" value="ALDKETRDTASE"/>
</dbReference>
<comment type="caution">
    <text evidence="5">The sequence shown here is derived from an EMBL/GenBank/DDBJ whole genome shotgun (WGS) entry which is preliminary data.</text>
</comment>
<dbReference type="Proteomes" id="UP000018896">
    <property type="component" value="Unassembled WGS sequence"/>
</dbReference>
<feature type="domain" description="NADP-dependent oxidoreductase" evidence="4">
    <location>
        <begin position="26"/>
        <end position="186"/>
    </location>
</feature>
<dbReference type="eggNOG" id="COG0656">
    <property type="taxonomic scope" value="Bacteria"/>
</dbReference>
<keyword evidence="2" id="KW-0521">NADP</keyword>
<dbReference type="InterPro" id="IPR020471">
    <property type="entry name" value="AKR"/>
</dbReference>
<dbReference type="STRING" id="1236973.JCM9157_4073"/>
<dbReference type="SUPFAM" id="SSF51430">
    <property type="entry name" value="NAD(P)-linked oxidoreductase"/>
    <property type="match status" value="1"/>
</dbReference>
<evidence type="ECO:0000313" key="5">
    <source>
        <dbReference type="EMBL" id="GAE36852.1"/>
    </source>
</evidence>
<protein>
    <submittedName>
        <fullName evidence="5">Oxidoreductase</fullName>
    </submittedName>
</protein>
<evidence type="ECO:0000256" key="1">
    <source>
        <dbReference type="ARBA" id="ARBA00007905"/>
    </source>
</evidence>
<dbReference type="AlphaFoldDB" id="W4QY65"/>
<dbReference type="PANTHER" id="PTHR43827">
    <property type="entry name" value="2,5-DIKETO-D-GLUCONIC ACID REDUCTASE"/>
    <property type="match status" value="1"/>
</dbReference>
<evidence type="ECO:0000313" key="6">
    <source>
        <dbReference type="Proteomes" id="UP000018896"/>
    </source>
</evidence>
<reference evidence="5 6" key="1">
    <citation type="journal article" date="2014" name="Genome Announc.">
        <title>Draft Genome Sequences of Three Alkaliphilic Bacillus Strains, Bacillus wakoensis JCM 9140T, Bacillus akibai JCM 9157T, and Bacillus hemicellulosilyticus JCM 9152T.</title>
        <authorList>
            <person name="Yuki M."/>
            <person name="Oshima K."/>
            <person name="Suda W."/>
            <person name="Oshida Y."/>
            <person name="Kitamura K."/>
            <person name="Iida T."/>
            <person name="Hattori M."/>
            <person name="Ohkuma M."/>
        </authorList>
    </citation>
    <scope>NUCLEOTIDE SEQUENCE [LARGE SCALE GENOMIC DNA]</scope>
    <source>
        <strain evidence="5 6">JCM 9157</strain>
    </source>
</reference>
<evidence type="ECO:0000256" key="2">
    <source>
        <dbReference type="ARBA" id="ARBA00022857"/>
    </source>
</evidence>
<dbReference type="EMBL" id="BAUV01000045">
    <property type="protein sequence ID" value="GAE36852.1"/>
    <property type="molecule type" value="Genomic_DNA"/>
</dbReference>
<dbReference type="PROSITE" id="PS00062">
    <property type="entry name" value="ALDOKETO_REDUCTASE_2"/>
    <property type="match status" value="1"/>
</dbReference>
<organism evidence="5 6">
    <name type="scientific">Halalkalibacter akibai (strain ATCC 43226 / DSM 21942 / CIP 109018 / JCM 9157 / 1139)</name>
    <name type="common">Bacillus akibai</name>
    <dbReference type="NCBI Taxonomy" id="1236973"/>
    <lineage>
        <taxon>Bacteria</taxon>
        <taxon>Bacillati</taxon>
        <taxon>Bacillota</taxon>
        <taxon>Bacilli</taxon>
        <taxon>Bacillales</taxon>
        <taxon>Bacillaceae</taxon>
        <taxon>Halalkalibacter</taxon>
    </lineage>
</organism>
<dbReference type="PANTHER" id="PTHR43827:SF3">
    <property type="entry name" value="NADP-DEPENDENT OXIDOREDUCTASE DOMAIN-CONTAINING PROTEIN"/>
    <property type="match status" value="1"/>
</dbReference>
<dbReference type="FunFam" id="3.20.20.100:FF:000002">
    <property type="entry name" value="2,5-diketo-D-gluconic acid reductase A"/>
    <property type="match status" value="1"/>
</dbReference>
<evidence type="ECO:0000256" key="3">
    <source>
        <dbReference type="ARBA" id="ARBA00023002"/>
    </source>
</evidence>
<accession>W4QY65</accession>
<dbReference type="InterPro" id="IPR018170">
    <property type="entry name" value="Aldo/ket_reductase_CS"/>
</dbReference>
<evidence type="ECO:0000259" key="4">
    <source>
        <dbReference type="Pfam" id="PF00248"/>
    </source>
</evidence>
<proteinExistence type="inferred from homology"/>
<dbReference type="InterPro" id="IPR036812">
    <property type="entry name" value="NAD(P)_OxRdtase_dom_sf"/>
</dbReference>
<gene>
    <name evidence="5" type="ORF">JCM9157_4073</name>
</gene>
<dbReference type="Pfam" id="PF00248">
    <property type="entry name" value="Aldo_ket_red"/>
    <property type="match status" value="1"/>
</dbReference>
<keyword evidence="3" id="KW-0560">Oxidoreductase</keyword>
<sequence>MMNVTLNNGLSMPQLGYGVFKVEDGNVTVEAVKKAIEVGYRLIDTAAIYQNEKGVGQGIKEASVAREELFVTTKVWNADQGYEETLKAFDESLEKLGLDYVDLYLVHWPMPKVDKYVDTYRALEKLYEDGKVKAIGVCNFNIDHLERLLSECKVKPVVNQVELHPYFSQPELREFCEKHDIYVEAWGH</sequence>